<evidence type="ECO:0008006" key="5">
    <source>
        <dbReference type="Google" id="ProtNLM"/>
    </source>
</evidence>
<keyword evidence="2" id="KW-0472">Membrane</keyword>
<name>A0A2M6K9S0_9BACT</name>
<reference evidence="3 4" key="1">
    <citation type="submission" date="2017-09" db="EMBL/GenBank/DDBJ databases">
        <title>Depth-based differentiation of microbial function through sediment-hosted aquifers and enrichment of novel symbionts in the deep terrestrial subsurface.</title>
        <authorList>
            <person name="Probst A.J."/>
            <person name="Ladd B."/>
            <person name="Jarett J.K."/>
            <person name="Geller-Mcgrath D.E."/>
            <person name="Sieber C.M."/>
            <person name="Emerson J.B."/>
            <person name="Anantharaman K."/>
            <person name="Thomas B.C."/>
            <person name="Malmstrom R."/>
            <person name="Stieglmeier M."/>
            <person name="Klingl A."/>
            <person name="Woyke T."/>
            <person name="Ryan C.M."/>
            <person name="Banfield J.F."/>
        </authorList>
    </citation>
    <scope>NUCLEOTIDE SEQUENCE [LARGE SCALE GENOMIC DNA]</scope>
    <source>
        <strain evidence="3">CG11_big_fil_rev_8_21_14_0_20_39_10</strain>
    </source>
</reference>
<evidence type="ECO:0000313" key="3">
    <source>
        <dbReference type="EMBL" id="PIR13805.1"/>
    </source>
</evidence>
<protein>
    <recommendedName>
        <fullName evidence="5">Pilus assembly protein PilO</fullName>
    </recommendedName>
</protein>
<organism evidence="3 4">
    <name type="scientific">Candidatus Falkowbacteria bacterium CG11_big_fil_rev_8_21_14_0_20_39_10</name>
    <dbReference type="NCBI Taxonomy" id="1974570"/>
    <lineage>
        <taxon>Bacteria</taxon>
        <taxon>Candidatus Falkowiibacteriota</taxon>
    </lineage>
</organism>
<feature type="region of interest" description="Disordered" evidence="1">
    <location>
        <begin position="215"/>
        <end position="236"/>
    </location>
</feature>
<dbReference type="InterPro" id="IPR014717">
    <property type="entry name" value="Transl_elong_EF1B/ribsomal_bS6"/>
</dbReference>
<gene>
    <name evidence="3" type="ORF">COV49_00960</name>
</gene>
<sequence>MPDSFKSQKVKQKIQIFLGKYFRLVVFLAVIFIFFGGWFFLKPKYQQIISLTENQSRKVRSDFEGRKIYLDKLVSTINVYNQINPQDIKKVNAILPPPNIKETLFTYMDNLMSKNGFLLTSLSVQPVVAESASTKKRSSSSKEEKQTQATALPSEIGLIKMEMSIAGVDYNGVKRFLKTIENNLRLMDINQLGFDLGNETASISITTYYYKENLVPKKEAQPDGEESGPTENLTEE</sequence>
<dbReference type="AlphaFoldDB" id="A0A2M6K9S0"/>
<evidence type="ECO:0000313" key="4">
    <source>
        <dbReference type="Proteomes" id="UP000230869"/>
    </source>
</evidence>
<keyword evidence="2" id="KW-0812">Transmembrane</keyword>
<evidence type="ECO:0000256" key="1">
    <source>
        <dbReference type="SAM" id="MobiDB-lite"/>
    </source>
</evidence>
<dbReference type="Proteomes" id="UP000230869">
    <property type="component" value="Unassembled WGS sequence"/>
</dbReference>
<evidence type="ECO:0000256" key="2">
    <source>
        <dbReference type="SAM" id="Phobius"/>
    </source>
</evidence>
<comment type="caution">
    <text evidence="3">The sequence shown here is derived from an EMBL/GenBank/DDBJ whole genome shotgun (WGS) entry which is preliminary data.</text>
</comment>
<feature type="compositionally biased region" description="Acidic residues" evidence="1">
    <location>
        <begin position="222"/>
        <end position="236"/>
    </location>
</feature>
<dbReference type="Gene3D" id="3.30.70.60">
    <property type="match status" value="1"/>
</dbReference>
<proteinExistence type="predicted"/>
<keyword evidence="2" id="KW-1133">Transmembrane helix</keyword>
<feature type="transmembrane region" description="Helical" evidence="2">
    <location>
        <begin position="21"/>
        <end position="41"/>
    </location>
</feature>
<dbReference type="EMBL" id="PCWW01000017">
    <property type="protein sequence ID" value="PIR13805.1"/>
    <property type="molecule type" value="Genomic_DNA"/>
</dbReference>
<accession>A0A2M6K9S0</accession>